<organism evidence="5 6">
    <name type="scientific">Flavimaribacter sediminis</name>
    <dbReference type="NCBI Taxonomy" id="2865987"/>
    <lineage>
        <taxon>Bacteria</taxon>
        <taxon>Pseudomonadati</taxon>
        <taxon>Pseudomonadota</taxon>
        <taxon>Alphaproteobacteria</taxon>
        <taxon>Hyphomicrobiales</taxon>
        <taxon>Rhizobiaceae</taxon>
        <taxon>Flavimaribacter</taxon>
    </lineage>
</organism>
<comment type="similarity">
    <text evidence="2">Belongs to the virb1 family.</text>
</comment>
<dbReference type="InterPro" id="IPR008258">
    <property type="entry name" value="Transglycosylase_SLT_dom_1"/>
</dbReference>
<dbReference type="GO" id="GO:0008933">
    <property type="term" value="F:peptidoglycan lytic transglycosylase activity"/>
    <property type="evidence" value="ECO:0007669"/>
    <property type="project" value="InterPro"/>
</dbReference>
<dbReference type="GO" id="GO:0042597">
    <property type="term" value="C:periplasmic space"/>
    <property type="evidence" value="ECO:0007669"/>
    <property type="project" value="InterPro"/>
</dbReference>
<name>A0AAE3D378_9HYPH</name>
<dbReference type="PROSITE" id="PS00922">
    <property type="entry name" value="TRANSGLYCOSYLASE"/>
    <property type="match status" value="1"/>
</dbReference>
<dbReference type="InterPro" id="IPR008939">
    <property type="entry name" value="Lytic_TGlycosylase_superhlx_U"/>
</dbReference>
<dbReference type="Proteomes" id="UP001196509">
    <property type="component" value="Unassembled WGS sequence"/>
</dbReference>
<dbReference type="RefSeq" id="WP_220230591.1">
    <property type="nucleotide sequence ID" value="NZ_JAICBX010000004.1"/>
</dbReference>
<dbReference type="CDD" id="cd13401">
    <property type="entry name" value="Slt70-like"/>
    <property type="match status" value="1"/>
</dbReference>
<dbReference type="SUPFAM" id="SSF53955">
    <property type="entry name" value="Lysozyme-like"/>
    <property type="match status" value="1"/>
</dbReference>
<accession>A0AAE3D378</accession>
<dbReference type="SUPFAM" id="SSF48435">
    <property type="entry name" value="Bacterial muramidases"/>
    <property type="match status" value="1"/>
</dbReference>
<feature type="domain" description="Transglycosylase SLT" evidence="4">
    <location>
        <begin position="514"/>
        <end position="620"/>
    </location>
</feature>
<dbReference type="GO" id="GO:0000270">
    <property type="term" value="P:peptidoglycan metabolic process"/>
    <property type="evidence" value="ECO:0007669"/>
    <property type="project" value="InterPro"/>
</dbReference>
<dbReference type="GO" id="GO:0004553">
    <property type="term" value="F:hydrolase activity, hydrolyzing O-glycosyl compounds"/>
    <property type="evidence" value="ECO:0007669"/>
    <property type="project" value="InterPro"/>
</dbReference>
<dbReference type="PANTHER" id="PTHR37423">
    <property type="entry name" value="SOLUBLE LYTIC MUREIN TRANSGLYCOSYLASE-RELATED"/>
    <property type="match status" value="1"/>
</dbReference>
<dbReference type="InterPro" id="IPR000189">
    <property type="entry name" value="Transglyc_AS"/>
</dbReference>
<dbReference type="AlphaFoldDB" id="A0AAE3D378"/>
<proteinExistence type="inferred from homology"/>
<dbReference type="InterPro" id="IPR023346">
    <property type="entry name" value="Lysozyme-like_dom_sf"/>
</dbReference>
<evidence type="ECO:0000259" key="4">
    <source>
        <dbReference type="Pfam" id="PF01464"/>
    </source>
</evidence>
<keyword evidence="3" id="KW-0732">Signal</keyword>
<comment type="caution">
    <text evidence="5">The sequence shown here is derived from an EMBL/GenBank/DDBJ whole genome shotgun (WGS) entry which is preliminary data.</text>
</comment>
<evidence type="ECO:0000313" key="5">
    <source>
        <dbReference type="EMBL" id="MBW8639561.1"/>
    </source>
</evidence>
<dbReference type="Gene3D" id="1.25.20.10">
    <property type="entry name" value="Bacterial muramidases"/>
    <property type="match status" value="1"/>
</dbReference>
<sequence>MTLLEDVPVPTPRPSVDRAFVAEEASPSYETTASIPRAASPAAVSPKLKIGLDALKADQIDKARAMRDSLPRGSLDNHILTWAIAVSGAKGVPSVDIAVASRELQGWPGLDSLRGNSEEALFEEYRDRKATARQVIAAFGSSTPETVDGSIALARALQATGDSKKAASVISNLWRTRALDRSTENLVKSEFSGLLTQADHKRRMDMLLYRDRVSQAQRVEGLAKAQSLFKARAGLSQRSGNTGKLLDAVHSSWHGDPLYIHARAKYYRQADKYETAAKWLLKAPRDADALVDTHEWWTEQRIVSRSLAERGDYRLAYKVATQHTATDAGDYVDAEWHAGWYALRGLNDGKTAARHFQAGLDRSATPISRSRFFYWLGRAAEKGGPGSAKALFAKAAEYPGTYYGQLASAKLNRKSIRIDYPSPTPAERQRFSQRESVLAIKRLNDAGHGYRATRLYLALAEELDSPGEIALLTAMAEREGDHRMSLLVGKAAFARNSDVAALAFPVGVIPANANIGGSGKALAYAIARQESAFNPAAVSGANARGLLQLLPSTAKLVARKHGISYSESRLTSDAAYNATLGAHYLGEHISDFDGSYILTFVAYNAGPRRSTEWIERFGDPRGKSIDEVVDWVESIPYPETRNYVQRVMENYQVYKTRLGQDADIVSDLRYGRR</sequence>
<dbReference type="GO" id="GO:0016020">
    <property type="term" value="C:membrane"/>
    <property type="evidence" value="ECO:0007669"/>
    <property type="project" value="InterPro"/>
</dbReference>
<keyword evidence="6" id="KW-1185">Reference proteome</keyword>
<dbReference type="Gene3D" id="1.10.530.10">
    <property type="match status" value="1"/>
</dbReference>
<evidence type="ECO:0000256" key="2">
    <source>
        <dbReference type="ARBA" id="ARBA00009387"/>
    </source>
</evidence>
<gene>
    <name evidence="5" type="ORF">K1W69_20380</name>
</gene>
<protein>
    <submittedName>
        <fullName evidence="5">Lytic transglycosylase domain-containing protein</fullName>
    </submittedName>
</protein>
<dbReference type="EMBL" id="JAICBX010000004">
    <property type="protein sequence ID" value="MBW8639561.1"/>
    <property type="molecule type" value="Genomic_DNA"/>
</dbReference>
<reference evidence="5" key="1">
    <citation type="submission" date="2021-08" db="EMBL/GenBank/DDBJ databases">
        <title>Hoeflea bacterium WL0058 sp. nov., isolated from the sediment.</title>
        <authorList>
            <person name="Wang L."/>
            <person name="Zhang D."/>
        </authorList>
    </citation>
    <scope>NUCLEOTIDE SEQUENCE</scope>
    <source>
        <strain evidence="5">WL0058</strain>
    </source>
</reference>
<comment type="similarity">
    <text evidence="1">Belongs to the transglycosylase Slt family.</text>
</comment>
<evidence type="ECO:0000256" key="1">
    <source>
        <dbReference type="ARBA" id="ARBA00007734"/>
    </source>
</evidence>
<dbReference type="Pfam" id="PF01464">
    <property type="entry name" value="SLT"/>
    <property type="match status" value="1"/>
</dbReference>
<dbReference type="PANTHER" id="PTHR37423:SF2">
    <property type="entry name" value="MEMBRANE-BOUND LYTIC MUREIN TRANSGLYCOSYLASE C"/>
    <property type="match status" value="1"/>
</dbReference>
<evidence type="ECO:0000313" key="6">
    <source>
        <dbReference type="Proteomes" id="UP001196509"/>
    </source>
</evidence>
<evidence type="ECO:0000256" key="3">
    <source>
        <dbReference type="ARBA" id="ARBA00022729"/>
    </source>
</evidence>